<dbReference type="Proteomes" id="UP000799441">
    <property type="component" value="Unassembled WGS sequence"/>
</dbReference>
<dbReference type="AlphaFoldDB" id="A0A9P4QA27"/>
<proteinExistence type="predicted"/>
<reference evidence="1" key="1">
    <citation type="journal article" date="2020" name="Stud. Mycol.">
        <title>101 Dothideomycetes genomes: a test case for predicting lifestyles and emergence of pathogens.</title>
        <authorList>
            <person name="Haridas S."/>
            <person name="Albert R."/>
            <person name="Binder M."/>
            <person name="Bloem J."/>
            <person name="Labutti K."/>
            <person name="Salamov A."/>
            <person name="Andreopoulos B."/>
            <person name="Baker S."/>
            <person name="Barry K."/>
            <person name="Bills G."/>
            <person name="Bluhm B."/>
            <person name="Cannon C."/>
            <person name="Castanera R."/>
            <person name="Culley D."/>
            <person name="Daum C."/>
            <person name="Ezra D."/>
            <person name="Gonzalez J."/>
            <person name="Henrissat B."/>
            <person name="Kuo A."/>
            <person name="Liang C."/>
            <person name="Lipzen A."/>
            <person name="Lutzoni F."/>
            <person name="Magnuson J."/>
            <person name="Mondo S."/>
            <person name="Nolan M."/>
            <person name="Ohm R."/>
            <person name="Pangilinan J."/>
            <person name="Park H.-J."/>
            <person name="Ramirez L."/>
            <person name="Alfaro M."/>
            <person name="Sun H."/>
            <person name="Tritt A."/>
            <person name="Yoshinaga Y."/>
            <person name="Zwiers L.-H."/>
            <person name="Turgeon B."/>
            <person name="Goodwin S."/>
            <person name="Spatafora J."/>
            <person name="Crous P."/>
            <person name="Grigoriev I."/>
        </authorList>
    </citation>
    <scope>NUCLEOTIDE SEQUENCE</scope>
    <source>
        <strain evidence="1">CBS 116435</strain>
    </source>
</reference>
<organism evidence="1 2">
    <name type="scientific">Polychaeton citri CBS 116435</name>
    <dbReference type="NCBI Taxonomy" id="1314669"/>
    <lineage>
        <taxon>Eukaryota</taxon>
        <taxon>Fungi</taxon>
        <taxon>Dikarya</taxon>
        <taxon>Ascomycota</taxon>
        <taxon>Pezizomycotina</taxon>
        <taxon>Dothideomycetes</taxon>
        <taxon>Dothideomycetidae</taxon>
        <taxon>Capnodiales</taxon>
        <taxon>Capnodiaceae</taxon>
        <taxon>Polychaeton</taxon>
    </lineage>
</organism>
<comment type="caution">
    <text evidence="1">The sequence shown here is derived from an EMBL/GenBank/DDBJ whole genome shotgun (WGS) entry which is preliminary data.</text>
</comment>
<sequence>MAPMGTRQQTAASLGYSQAFLNQLTASQMGVPGRNIVVANLASLAARLVQVVPRYHATLTIQRAFRQSRRKRTLHQCILSMRRAADCAKVAQKRNDLVHAVVVLQRAWRSTLSIRNVTLSENLVNFHGVAKGWLVRRNVVRYTDDIYIDDCMCDVGWKRIGVSQPFLIDTQDS</sequence>
<evidence type="ECO:0000313" key="1">
    <source>
        <dbReference type="EMBL" id="KAF2723392.1"/>
    </source>
</evidence>
<keyword evidence="2" id="KW-1185">Reference proteome</keyword>
<evidence type="ECO:0000313" key="2">
    <source>
        <dbReference type="Proteomes" id="UP000799441"/>
    </source>
</evidence>
<accession>A0A9P4QA27</accession>
<dbReference type="EMBL" id="MU003776">
    <property type="protein sequence ID" value="KAF2723392.1"/>
    <property type="molecule type" value="Genomic_DNA"/>
</dbReference>
<name>A0A9P4QA27_9PEZI</name>
<protein>
    <submittedName>
        <fullName evidence="1">Uncharacterized protein</fullName>
    </submittedName>
</protein>
<gene>
    <name evidence="1" type="ORF">K431DRAFT_21414</name>
</gene>